<dbReference type="EMBL" id="LAUZ02000229">
    <property type="protein sequence ID" value="KKE98146.1"/>
    <property type="molecule type" value="Genomic_DNA"/>
</dbReference>
<dbReference type="PANTHER" id="PTHR45527">
    <property type="entry name" value="NONRIBOSOMAL PEPTIDE SYNTHETASE"/>
    <property type="match status" value="1"/>
</dbReference>
<organism evidence="4 5">
    <name type="scientific">Mycolicibacterium obuense</name>
    <dbReference type="NCBI Taxonomy" id="1807"/>
    <lineage>
        <taxon>Bacteria</taxon>
        <taxon>Bacillati</taxon>
        <taxon>Actinomycetota</taxon>
        <taxon>Actinomycetes</taxon>
        <taxon>Mycobacteriales</taxon>
        <taxon>Mycobacteriaceae</taxon>
        <taxon>Mycolicibacterium</taxon>
    </lineage>
</organism>
<protein>
    <submittedName>
        <fullName evidence="4">Uncharacterized protein</fullName>
    </submittedName>
</protein>
<proteinExistence type="predicted"/>
<dbReference type="GO" id="GO:0043041">
    <property type="term" value="P:amino acid activation for nonribosomal peptide biosynthetic process"/>
    <property type="evidence" value="ECO:0007669"/>
    <property type="project" value="TreeGrafter"/>
</dbReference>
<gene>
    <name evidence="4" type="ORF">WN67_30825</name>
</gene>
<evidence type="ECO:0000256" key="1">
    <source>
        <dbReference type="SAM" id="MobiDB-lite"/>
    </source>
</evidence>
<dbReference type="InterPro" id="IPR023213">
    <property type="entry name" value="CAT-like_dom_sf"/>
</dbReference>
<keyword evidence="5" id="KW-1185">Reference proteome</keyword>
<dbReference type="InterPro" id="IPR042099">
    <property type="entry name" value="ANL_N_sf"/>
</dbReference>
<dbReference type="GO" id="GO:0005829">
    <property type="term" value="C:cytosol"/>
    <property type="evidence" value="ECO:0007669"/>
    <property type="project" value="TreeGrafter"/>
</dbReference>
<dbReference type="GO" id="GO:0008610">
    <property type="term" value="P:lipid biosynthetic process"/>
    <property type="evidence" value="ECO:0007669"/>
    <property type="project" value="UniProtKB-ARBA"/>
</dbReference>
<dbReference type="Pfam" id="PF00668">
    <property type="entry name" value="Condensation"/>
    <property type="match status" value="1"/>
</dbReference>
<dbReference type="AlphaFoldDB" id="A0A0M2JTN6"/>
<evidence type="ECO:0000313" key="5">
    <source>
        <dbReference type="Proteomes" id="UP000034150"/>
    </source>
</evidence>
<evidence type="ECO:0000313" key="4">
    <source>
        <dbReference type="EMBL" id="KKE98146.1"/>
    </source>
</evidence>
<evidence type="ECO:0000259" key="3">
    <source>
        <dbReference type="Pfam" id="PF00668"/>
    </source>
</evidence>
<dbReference type="SUPFAM" id="SSF56801">
    <property type="entry name" value="Acetyl-CoA synthetase-like"/>
    <property type="match status" value="1"/>
</dbReference>
<dbReference type="Gene3D" id="3.30.559.30">
    <property type="entry name" value="Nonribosomal peptide synthetase, condensation domain"/>
    <property type="match status" value="1"/>
</dbReference>
<feature type="non-terminal residue" evidence="4">
    <location>
        <position position="337"/>
    </location>
</feature>
<dbReference type="InterPro" id="IPR000873">
    <property type="entry name" value="AMP-dep_synth/lig_dom"/>
</dbReference>
<dbReference type="InterPro" id="IPR001242">
    <property type="entry name" value="Condensation_dom"/>
</dbReference>
<accession>A0A0M2JTN6</accession>
<evidence type="ECO:0000259" key="2">
    <source>
        <dbReference type="Pfam" id="PF00501"/>
    </source>
</evidence>
<feature type="domain" description="Condensation" evidence="3">
    <location>
        <begin position="3"/>
        <end position="270"/>
    </location>
</feature>
<reference evidence="4 5" key="1">
    <citation type="journal article" date="2015" name="Genome Announc.">
        <title>Draft Genome Sequence of Mycobacterium obuense Strain UC1, Isolated from Patient Sputum.</title>
        <authorList>
            <person name="Greninger A.L."/>
            <person name="Cunningham G."/>
            <person name="Hsu E.D."/>
            <person name="Yu J.M."/>
            <person name="Chiu C.Y."/>
            <person name="Miller S."/>
        </authorList>
    </citation>
    <scope>NUCLEOTIDE SEQUENCE [LARGE SCALE GENOMIC DNA]</scope>
    <source>
        <strain evidence="4 5">UC1</strain>
    </source>
</reference>
<comment type="caution">
    <text evidence="4">The sequence shown here is derived from an EMBL/GenBank/DDBJ whole genome shotgun (WGS) entry which is preliminary data.</text>
</comment>
<dbReference type="PANTHER" id="PTHR45527:SF1">
    <property type="entry name" value="FATTY ACID SYNTHASE"/>
    <property type="match status" value="1"/>
</dbReference>
<dbReference type="SUPFAM" id="SSF52777">
    <property type="entry name" value="CoA-dependent acyltransferases"/>
    <property type="match status" value="1"/>
</dbReference>
<dbReference type="RefSeq" id="WP_046366896.1">
    <property type="nucleotide sequence ID" value="NZ_LAUZ02000229.1"/>
</dbReference>
<feature type="non-terminal residue" evidence="4">
    <location>
        <position position="1"/>
    </location>
</feature>
<dbReference type="Gene3D" id="3.40.50.12780">
    <property type="entry name" value="N-terminal domain of ligase-like"/>
    <property type="match status" value="1"/>
</dbReference>
<sequence>ALWQHALLDQTADEHLHFWTDTLRDAPDETPLPTDRPRPTTPSGTGGSIAVELSTDTTLALRDLAATHHASMLAVLHAAVAVLLRRLGAGTDIVVGTPVAGRDDDVLNDVVGLFVNTVVLRTDVSGNPSFTELLTRIRTDDLDAFAHADLPFDRIVDTLNPPRVPGRNPLFNVFIAHYRRSDDDTTLFGLPAHWHEPAPTAAMFDLGMMLTEHPGDTATLTVEYSADLFDRESAAALGQRLSLVCDAVASDGGTRVGDVDILTPQERARILVDRNDTKHAVPRTSLAALVSAQAARTPHAVALSYEGVEMTYRELEAWSDRFAARLRDQGAAPGAVV</sequence>
<dbReference type="Gene3D" id="3.30.559.10">
    <property type="entry name" value="Chloramphenicol acetyltransferase-like domain"/>
    <property type="match status" value="1"/>
</dbReference>
<dbReference type="Pfam" id="PF00501">
    <property type="entry name" value="AMP-binding"/>
    <property type="match status" value="1"/>
</dbReference>
<dbReference type="Proteomes" id="UP000034150">
    <property type="component" value="Unassembled WGS sequence"/>
</dbReference>
<name>A0A0M2JTN6_9MYCO</name>
<feature type="region of interest" description="Disordered" evidence="1">
    <location>
        <begin position="24"/>
        <end position="49"/>
    </location>
</feature>
<feature type="domain" description="AMP-dependent synthetase/ligase" evidence="2">
    <location>
        <begin position="292"/>
        <end position="337"/>
    </location>
</feature>
<dbReference type="GO" id="GO:0009366">
    <property type="term" value="C:enterobactin synthetase complex"/>
    <property type="evidence" value="ECO:0007669"/>
    <property type="project" value="TreeGrafter"/>
</dbReference>
<dbReference type="GO" id="GO:0047527">
    <property type="term" value="F:2,3-dihydroxybenzoate-serine ligase activity"/>
    <property type="evidence" value="ECO:0007669"/>
    <property type="project" value="TreeGrafter"/>
</dbReference>
<dbReference type="GO" id="GO:0031177">
    <property type="term" value="F:phosphopantetheine binding"/>
    <property type="evidence" value="ECO:0007669"/>
    <property type="project" value="TreeGrafter"/>
</dbReference>
<dbReference type="GO" id="GO:0009239">
    <property type="term" value="P:enterobactin biosynthetic process"/>
    <property type="evidence" value="ECO:0007669"/>
    <property type="project" value="TreeGrafter"/>
</dbReference>